<evidence type="ECO:0000313" key="2">
    <source>
        <dbReference type="Proteomes" id="UP000036873"/>
    </source>
</evidence>
<accession>A0A0L6TYT8</accession>
<keyword evidence="2" id="KW-1185">Reference proteome</keyword>
<dbReference type="STRING" id="52689.AKG39_12480"/>
<sequence length="65" mass="7211">MTKQKVSSGDNRNISCVHQGEQAAAGTILQHTTIYRCSQDRVVYKLTEAARSLEKKAKSKSWGQS</sequence>
<comment type="caution">
    <text evidence="1">The sequence shown here is derived from an EMBL/GenBank/DDBJ whole genome shotgun (WGS) entry which is preliminary data.</text>
</comment>
<dbReference type="AlphaFoldDB" id="A0A0L6TYT8"/>
<name>A0A0L6TYT8_9FIRM</name>
<dbReference type="Proteomes" id="UP000036873">
    <property type="component" value="Unassembled WGS sequence"/>
</dbReference>
<gene>
    <name evidence="1" type="ORF">AKG39_12480</name>
</gene>
<proteinExistence type="predicted"/>
<evidence type="ECO:0000313" key="1">
    <source>
        <dbReference type="EMBL" id="KNZ41424.1"/>
    </source>
</evidence>
<reference evidence="2" key="1">
    <citation type="submission" date="2015-07" db="EMBL/GenBank/DDBJ databases">
        <title>Draft genome sequence of Acetobacterium bakii DSM 8293, a potential psychrophilic chemical producer through syngas fermentation.</title>
        <authorList>
            <person name="Song Y."/>
            <person name="Hwang S."/>
            <person name="Cho B.-K."/>
        </authorList>
    </citation>
    <scope>NUCLEOTIDE SEQUENCE [LARGE SCALE GENOMIC DNA]</scope>
    <source>
        <strain evidence="2">DSM 8239</strain>
    </source>
</reference>
<dbReference type="EMBL" id="LGYO01000031">
    <property type="protein sequence ID" value="KNZ41424.1"/>
    <property type="molecule type" value="Genomic_DNA"/>
</dbReference>
<organism evidence="1 2">
    <name type="scientific">Acetobacterium bakii</name>
    <dbReference type="NCBI Taxonomy" id="52689"/>
    <lineage>
        <taxon>Bacteria</taxon>
        <taxon>Bacillati</taxon>
        <taxon>Bacillota</taxon>
        <taxon>Clostridia</taxon>
        <taxon>Eubacteriales</taxon>
        <taxon>Eubacteriaceae</taxon>
        <taxon>Acetobacterium</taxon>
    </lineage>
</organism>
<protein>
    <submittedName>
        <fullName evidence="1">Uncharacterized protein</fullName>
    </submittedName>
</protein>